<dbReference type="RefSeq" id="WP_343884244.1">
    <property type="nucleotide sequence ID" value="NZ_BAAAKI010000001.1"/>
</dbReference>
<evidence type="ECO:0000256" key="5">
    <source>
        <dbReference type="ARBA" id="ARBA00008310"/>
    </source>
</evidence>
<dbReference type="Proteomes" id="UP001596266">
    <property type="component" value="Unassembled WGS sequence"/>
</dbReference>
<accession>A0ABW1X0K2</accession>
<evidence type="ECO:0000256" key="6">
    <source>
        <dbReference type="ARBA" id="ARBA00012402"/>
    </source>
</evidence>
<proteinExistence type="inferred from homology"/>
<organism evidence="14 15">
    <name type="scientific">Luteococcus sanguinis</name>
    <dbReference type="NCBI Taxonomy" id="174038"/>
    <lineage>
        <taxon>Bacteria</taxon>
        <taxon>Bacillati</taxon>
        <taxon>Actinomycetota</taxon>
        <taxon>Actinomycetes</taxon>
        <taxon>Propionibacteriales</taxon>
        <taxon>Propionibacteriaceae</taxon>
        <taxon>Luteococcus</taxon>
    </lineage>
</organism>
<comment type="pathway">
    <text evidence="4 12">Porphyrin-containing compound metabolism; protoheme biosynthesis.</text>
</comment>
<keyword evidence="12" id="KW-0963">Cytoplasm</keyword>
<dbReference type="NCBIfam" id="TIGR00562">
    <property type="entry name" value="proto_IX_ox"/>
    <property type="match status" value="1"/>
</dbReference>
<evidence type="ECO:0000256" key="3">
    <source>
        <dbReference type="ARBA" id="ARBA00002185"/>
    </source>
</evidence>
<evidence type="ECO:0000256" key="4">
    <source>
        <dbReference type="ARBA" id="ARBA00004744"/>
    </source>
</evidence>
<dbReference type="SUPFAM" id="SSF54373">
    <property type="entry name" value="FAD-linked reductases, C-terminal domain"/>
    <property type="match status" value="1"/>
</dbReference>
<comment type="function">
    <text evidence="3 12">Involved in coproporphyrin-dependent heme b biosynthesis. Catalyzes the oxidation of coproporphyrinogen III to coproporphyrin III.</text>
</comment>
<dbReference type="SUPFAM" id="SSF51905">
    <property type="entry name" value="FAD/NAD(P)-binding domain"/>
    <property type="match status" value="1"/>
</dbReference>
<dbReference type="PANTHER" id="PTHR42923:SF3">
    <property type="entry name" value="PROTOPORPHYRINOGEN OXIDASE"/>
    <property type="match status" value="1"/>
</dbReference>
<gene>
    <name evidence="14" type="primary">hemG</name>
    <name evidence="14" type="ORF">ACFP57_07120</name>
</gene>
<evidence type="ECO:0000256" key="9">
    <source>
        <dbReference type="ARBA" id="ARBA00022827"/>
    </source>
</evidence>
<sequence>MDEPRRDEPHMSPRVMIIGAGVTGLVAAHELGKVRGADGQPRFDITVLESADRVGGQIRTVDVDGARVDVGAEAAHLGAPHVAALVRELGIGESGIGAEPGSSVLVTRKGAIPLPEGVGPTGPTKLWPVLKSGILTLPGIVRAGLEPITARRRHSDDLSVGEFTRRRFGREVTDTFVDPLLGNLHGGDVHQLSLHATAPQLVATAANRESMVWKNLRNALPGGKAKAAPAPTQPRRATAEQPLPMFANWPDGLSTFTDALAKGSRVRLNSRVKGVDRSPTGWYLTLADGQVLEAEHVLFTTPGPDTARLLKDIAPQTAAALDQVRTASVATVLLGYDKQAAATSRILREHNGVLVPNRYVRTMKAATNLGRKWPHLGSTHHLVRASVGRSDNDLATSLSDEQLIRRVGEEFGDFVGLDAEPTFGAVYRWPEAMPQLAPGHLERMRVAREEVAALHGLHLAGSSVDGLGIGGTVKSGQRAAAEIVAATATAPTVSPTASSTAVTTFEDAQ</sequence>
<dbReference type="Gene3D" id="1.10.3110.10">
    <property type="entry name" value="protoporphyrinogen ix oxidase, domain 3"/>
    <property type="match status" value="1"/>
</dbReference>
<reference evidence="15" key="1">
    <citation type="journal article" date="2019" name="Int. J. Syst. Evol. Microbiol.">
        <title>The Global Catalogue of Microorganisms (GCM) 10K type strain sequencing project: providing services to taxonomists for standard genome sequencing and annotation.</title>
        <authorList>
            <consortium name="The Broad Institute Genomics Platform"/>
            <consortium name="The Broad Institute Genome Sequencing Center for Infectious Disease"/>
            <person name="Wu L."/>
            <person name="Ma J."/>
        </authorList>
    </citation>
    <scope>NUCLEOTIDE SEQUENCE [LARGE SCALE GENOMIC DNA]</scope>
    <source>
        <strain evidence="15">CGMCC 1.15277</strain>
    </source>
</reference>
<evidence type="ECO:0000256" key="2">
    <source>
        <dbReference type="ARBA" id="ARBA00001974"/>
    </source>
</evidence>
<dbReference type="InterPro" id="IPR036188">
    <property type="entry name" value="FAD/NAD-bd_sf"/>
</dbReference>
<evidence type="ECO:0000256" key="7">
    <source>
        <dbReference type="ARBA" id="ARBA00019046"/>
    </source>
</evidence>
<evidence type="ECO:0000313" key="14">
    <source>
        <dbReference type="EMBL" id="MFC6396757.1"/>
    </source>
</evidence>
<comment type="similarity">
    <text evidence="5 12">Belongs to the protoporphyrinogen/coproporphyrinogen oxidase family. Coproporphyrinogen III oxidase subfamily.</text>
</comment>
<evidence type="ECO:0000256" key="10">
    <source>
        <dbReference type="ARBA" id="ARBA00023002"/>
    </source>
</evidence>
<keyword evidence="11 12" id="KW-0350">Heme biosynthesis</keyword>
<protein>
    <recommendedName>
        <fullName evidence="7 12">Coproporphyrinogen III oxidase</fullName>
        <ecNumber evidence="6 12">1.3.3.15</ecNumber>
    </recommendedName>
</protein>
<dbReference type="GO" id="GO:0004729">
    <property type="term" value="F:oxygen-dependent protoporphyrinogen oxidase activity"/>
    <property type="evidence" value="ECO:0007669"/>
    <property type="project" value="UniProtKB-EC"/>
</dbReference>
<name>A0ABW1X0K2_9ACTN</name>
<evidence type="ECO:0000256" key="1">
    <source>
        <dbReference type="ARBA" id="ARBA00001755"/>
    </source>
</evidence>
<comment type="subcellular location">
    <subcellularLocation>
        <location evidence="12">Cytoplasm</location>
    </subcellularLocation>
</comment>
<keyword evidence="8 12" id="KW-0285">Flavoprotein</keyword>
<keyword evidence="9 12" id="KW-0274">FAD</keyword>
<evidence type="ECO:0000259" key="13">
    <source>
        <dbReference type="Pfam" id="PF01593"/>
    </source>
</evidence>
<dbReference type="InterPro" id="IPR002937">
    <property type="entry name" value="Amino_oxidase"/>
</dbReference>
<comment type="caution">
    <text evidence="14">The sequence shown here is derived from an EMBL/GenBank/DDBJ whole genome shotgun (WGS) entry which is preliminary data.</text>
</comment>
<dbReference type="Pfam" id="PF01593">
    <property type="entry name" value="Amino_oxidase"/>
    <property type="match status" value="1"/>
</dbReference>
<evidence type="ECO:0000256" key="12">
    <source>
        <dbReference type="RuleBase" id="RU364052"/>
    </source>
</evidence>
<comment type="cofactor">
    <cofactor evidence="2 12">
        <name>FAD</name>
        <dbReference type="ChEBI" id="CHEBI:57692"/>
    </cofactor>
</comment>
<dbReference type="EC" id="1.3.3.15" evidence="6 12"/>
<keyword evidence="15" id="KW-1185">Reference proteome</keyword>
<dbReference type="PANTHER" id="PTHR42923">
    <property type="entry name" value="PROTOPORPHYRINOGEN OXIDASE"/>
    <property type="match status" value="1"/>
</dbReference>
<dbReference type="InterPro" id="IPR050464">
    <property type="entry name" value="Zeta_carotene_desat/Oxidored"/>
</dbReference>
<keyword evidence="10 12" id="KW-0560">Oxidoreductase</keyword>
<evidence type="ECO:0000256" key="11">
    <source>
        <dbReference type="ARBA" id="ARBA00023133"/>
    </source>
</evidence>
<comment type="catalytic activity">
    <reaction evidence="1">
        <text>coproporphyrinogen III + 3 O2 = coproporphyrin III + 3 H2O2</text>
        <dbReference type="Rhea" id="RHEA:43436"/>
        <dbReference type="ChEBI" id="CHEBI:15379"/>
        <dbReference type="ChEBI" id="CHEBI:16240"/>
        <dbReference type="ChEBI" id="CHEBI:57309"/>
        <dbReference type="ChEBI" id="CHEBI:131725"/>
        <dbReference type="EC" id="1.3.3.15"/>
    </reaction>
    <physiologicalReaction direction="left-to-right" evidence="1">
        <dbReference type="Rhea" id="RHEA:43437"/>
    </physiologicalReaction>
</comment>
<dbReference type="Gene3D" id="3.90.660.20">
    <property type="entry name" value="Protoporphyrinogen oxidase, mitochondrial, domain 2"/>
    <property type="match status" value="1"/>
</dbReference>
<evidence type="ECO:0000313" key="15">
    <source>
        <dbReference type="Proteomes" id="UP001596266"/>
    </source>
</evidence>
<feature type="domain" description="Amine oxidase" evidence="13">
    <location>
        <begin position="23"/>
        <end position="483"/>
    </location>
</feature>
<dbReference type="InterPro" id="IPR004572">
    <property type="entry name" value="Protoporphyrinogen_oxidase"/>
</dbReference>
<dbReference type="EMBL" id="JBHSUA010000015">
    <property type="protein sequence ID" value="MFC6396757.1"/>
    <property type="molecule type" value="Genomic_DNA"/>
</dbReference>
<dbReference type="Gene3D" id="3.50.50.60">
    <property type="entry name" value="FAD/NAD(P)-binding domain"/>
    <property type="match status" value="1"/>
</dbReference>
<evidence type="ECO:0000256" key="8">
    <source>
        <dbReference type="ARBA" id="ARBA00022630"/>
    </source>
</evidence>